<name>A0ABV7WYE2_9HYPH</name>
<feature type="transmembrane region" description="Helical" evidence="1">
    <location>
        <begin position="154"/>
        <end position="177"/>
    </location>
</feature>
<evidence type="ECO:0000313" key="3">
    <source>
        <dbReference type="Proteomes" id="UP001595613"/>
    </source>
</evidence>
<feature type="transmembrane region" description="Helical" evidence="1">
    <location>
        <begin position="124"/>
        <end position="142"/>
    </location>
</feature>
<keyword evidence="1" id="KW-0812">Transmembrane</keyword>
<feature type="transmembrane region" description="Helical" evidence="1">
    <location>
        <begin position="209"/>
        <end position="241"/>
    </location>
</feature>
<reference evidence="3" key="1">
    <citation type="journal article" date="2019" name="Int. J. Syst. Evol. Microbiol.">
        <title>The Global Catalogue of Microorganisms (GCM) 10K type strain sequencing project: providing services to taxonomists for standard genome sequencing and annotation.</title>
        <authorList>
            <consortium name="The Broad Institute Genomics Platform"/>
            <consortium name="The Broad Institute Genome Sequencing Center for Infectious Disease"/>
            <person name="Wu L."/>
            <person name="Ma J."/>
        </authorList>
    </citation>
    <scope>NUCLEOTIDE SEQUENCE [LARGE SCALE GENOMIC DNA]</scope>
    <source>
        <strain evidence="3">KCTC 42281</strain>
    </source>
</reference>
<evidence type="ECO:0000313" key="2">
    <source>
        <dbReference type="EMBL" id="MFC3703324.1"/>
    </source>
</evidence>
<dbReference type="EMBL" id="JBHRYD010000001">
    <property type="protein sequence ID" value="MFC3703324.1"/>
    <property type="molecule type" value="Genomic_DNA"/>
</dbReference>
<sequence>MTIADVAETDGNRLPEYESQPRPFKRLMWLSLAACAAIILAIEYLDLDAKVALITRQDEASAIGFLLNSALFVCFWLVYFSSGWSETLRCQTLRTLLKSHSNMWAQEGKPEQVSYFREKARSTMTSQAIFIAITVFIMNALARDPLIVTPADALALDRLIAFSSLSAAAVAFTLLLVSTDAAETMFNTFKVREYVAVSSLYLTSARLKYYGFVLCFVAISLFTYTMYAMVASLTIVVLTLCGYPYWFNDISADQRYKHEKTLYRIFVLLANMTVFALAYVN</sequence>
<keyword evidence="1" id="KW-0472">Membrane</keyword>
<dbReference type="Proteomes" id="UP001595613">
    <property type="component" value="Unassembled WGS sequence"/>
</dbReference>
<evidence type="ECO:0000256" key="1">
    <source>
        <dbReference type="SAM" id="Phobius"/>
    </source>
</evidence>
<protein>
    <recommendedName>
        <fullName evidence="4">Transmembrane protein</fullName>
    </recommendedName>
</protein>
<keyword evidence="3" id="KW-1185">Reference proteome</keyword>
<accession>A0ABV7WYE2</accession>
<feature type="transmembrane region" description="Helical" evidence="1">
    <location>
        <begin position="27"/>
        <end position="47"/>
    </location>
</feature>
<dbReference type="RefSeq" id="WP_380094058.1">
    <property type="nucleotide sequence ID" value="NZ_JBHRYD010000001.1"/>
</dbReference>
<feature type="transmembrane region" description="Helical" evidence="1">
    <location>
        <begin position="59"/>
        <end position="79"/>
    </location>
</feature>
<proteinExistence type="predicted"/>
<keyword evidence="1" id="KW-1133">Transmembrane helix</keyword>
<evidence type="ECO:0008006" key="4">
    <source>
        <dbReference type="Google" id="ProtNLM"/>
    </source>
</evidence>
<feature type="transmembrane region" description="Helical" evidence="1">
    <location>
        <begin position="262"/>
        <end position="280"/>
    </location>
</feature>
<gene>
    <name evidence="2" type="ORF">ACFOOL_00980</name>
</gene>
<comment type="caution">
    <text evidence="2">The sequence shown here is derived from an EMBL/GenBank/DDBJ whole genome shotgun (WGS) entry which is preliminary data.</text>
</comment>
<organism evidence="2 3">
    <name type="scientific">Devosia honganensis</name>
    <dbReference type="NCBI Taxonomy" id="1610527"/>
    <lineage>
        <taxon>Bacteria</taxon>
        <taxon>Pseudomonadati</taxon>
        <taxon>Pseudomonadota</taxon>
        <taxon>Alphaproteobacteria</taxon>
        <taxon>Hyphomicrobiales</taxon>
        <taxon>Devosiaceae</taxon>
        <taxon>Devosia</taxon>
    </lineage>
</organism>